<gene>
    <name evidence="8" type="ORF">D3Z39_01305</name>
</gene>
<dbReference type="GO" id="GO:0042910">
    <property type="term" value="F:xenobiotic transmembrane transporter activity"/>
    <property type="evidence" value="ECO:0007669"/>
    <property type="project" value="InterPro"/>
</dbReference>
<dbReference type="GO" id="GO:0015297">
    <property type="term" value="F:antiporter activity"/>
    <property type="evidence" value="ECO:0007669"/>
    <property type="project" value="InterPro"/>
</dbReference>
<evidence type="ECO:0000256" key="2">
    <source>
        <dbReference type="ARBA" id="ARBA00022448"/>
    </source>
</evidence>
<dbReference type="GO" id="GO:0005886">
    <property type="term" value="C:plasma membrane"/>
    <property type="evidence" value="ECO:0007669"/>
    <property type="project" value="UniProtKB-SubCell"/>
</dbReference>
<evidence type="ECO:0000256" key="6">
    <source>
        <dbReference type="ARBA" id="ARBA00023136"/>
    </source>
</evidence>
<dbReference type="EMBL" id="QXWZ01000002">
    <property type="protein sequence ID" value="NBI77524.1"/>
    <property type="molecule type" value="Genomic_DNA"/>
</dbReference>
<feature type="transmembrane region" description="Helical" evidence="7">
    <location>
        <begin position="53"/>
        <end position="79"/>
    </location>
</feature>
<dbReference type="InterPro" id="IPR048279">
    <property type="entry name" value="MdtK-like"/>
</dbReference>
<evidence type="ECO:0000313" key="8">
    <source>
        <dbReference type="EMBL" id="NBI77524.1"/>
    </source>
</evidence>
<dbReference type="PANTHER" id="PTHR42925">
    <property type="entry name" value="MULTIDRUG AND TOXIN EFFLUX PROTEIN MATE FAMILY"/>
    <property type="match status" value="1"/>
</dbReference>
<comment type="caution">
    <text evidence="8">The sequence shown here is derived from an EMBL/GenBank/DDBJ whole genome shotgun (WGS) entry which is preliminary data.</text>
</comment>
<feature type="transmembrane region" description="Helical" evidence="7">
    <location>
        <begin position="281"/>
        <end position="301"/>
    </location>
</feature>
<dbReference type="NCBIfam" id="TIGR00797">
    <property type="entry name" value="matE"/>
    <property type="match status" value="1"/>
</dbReference>
<protein>
    <submittedName>
        <fullName evidence="8">MATE family efflux transporter</fullName>
    </submittedName>
</protein>
<evidence type="ECO:0000256" key="1">
    <source>
        <dbReference type="ARBA" id="ARBA00004651"/>
    </source>
</evidence>
<feature type="transmembrane region" description="Helical" evidence="7">
    <location>
        <begin position="322"/>
        <end position="342"/>
    </location>
</feature>
<dbReference type="PANTHER" id="PTHR42925:SF2">
    <property type="entry name" value="NA+ DRIVEN MULTIDRUG EFFLUX PUMP"/>
    <property type="match status" value="1"/>
</dbReference>
<dbReference type="InterPro" id="IPR002528">
    <property type="entry name" value="MATE_fam"/>
</dbReference>
<comment type="subcellular location">
    <subcellularLocation>
        <location evidence="1">Cell membrane</location>
        <topology evidence="1">Multi-pass membrane protein</topology>
    </subcellularLocation>
</comment>
<reference evidence="8 9" key="1">
    <citation type="submission" date="2018-08" db="EMBL/GenBank/DDBJ databases">
        <title>Murine metabolic-syndrome-specific gut microbial biobank.</title>
        <authorList>
            <person name="Liu C."/>
        </authorList>
    </citation>
    <scope>NUCLEOTIDE SEQUENCE [LARGE SCALE GENOMIC DNA]</scope>
    <source>
        <strain evidence="8 9">X69</strain>
    </source>
</reference>
<feature type="transmembrane region" description="Helical" evidence="7">
    <location>
        <begin position="166"/>
        <end position="187"/>
    </location>
</feature>
<dbReference type="PIRSF" id="PIRSF006603">
    <property type="entry name" value="DinF"/>
    <property type="match status" value="1"/>
</dbReference>
<evidence type="ECO:0000256" key="5">
    <source>
        <dbReference type="ARBA" id="ARBA00022989"/>
    </source>
</evidence>
<evidence type="ECO:0000256" key="4">
    <source>
        <dbReference type="ARBA" id="ARBA00022692"/>
    </source>
</evidence>
<keyword evidence="3" id="KW-1003">Cell membrane</keyword>
<feature type="transmembrane region" description="Helical" evidence="7">
    <location>
        <begin position="362"/>
        <end position="384"/>
    </location>
</feature>
<dbReference type="Pfam" id="PF01554">
    <property type="entry name" value="MatE"/>
    <property type="match status" value="2"/>
</dbReference>
<name>A0A845RCH8_9FIRM</name>
<accession>A0A845RCH8</accession>
<feature type="transmembrane region" description="Helical" evidence="7">
    <location>
        <begin position="193"/>
        <end position="214"/>
    </location>
</feature>
<dbReference type="AlphaFoldDB" id="A0A845RCH8"/>
<feature type="transmembrane region" description="Helical" evidence="7">
    <location>
        <begin position="134"/>
        <end position="154"/>
    </location>
</feature>
<keyword evidence="2" id="KW-0813">Transport</keyword>
<proteinExistence type="predicted"/>
<organism evidence="8 9">
    <name type="scientific">Anaerotruncus colihominis</name>
    <dbReference type="NCBI Taxonomy" id="169435"/>
    <lineage>
        <taxon>Bacteria</taxon>
        <taxon>Bacillati</taxon>
        <taxon>Bacillota</taxon>
        <taxon>Clostridia</taxon>
        <taxon>Eubacteriales</taxon>
        <taxon>Oscillospiraceae</taxon>
        <taxon>Anaerotruncus</taxon>
    </lineage>
</organism>
<dbReference type="Proteomes" id="UP000446348">
    <property type="component" value="Unassembled WGS sequence"/>
</dbReference>
<feature type="transmembrane region" description="Helical" evidence="7">
    <location>
        <begin position="420"/>
        <end position="439"/>
    </location>
</feature>
<keyword evidence="4 7" id="KW-0812">Transmembrane</keyword>
<sequence>MEDTATQKRAFYHTLSAMVIPIAFQNLMTALVSASDAVMLGFLEQEALSAVSLAGQVTFVFNLCVTVLVQGTTMLAAQYWGKGERDTVERILALAMRYMAFVAVAFLTGTLLFPEHIMSLLTNETTLIIRGAKYLQIAGISYVPLGLSQMYLCIMKNSGKTAKSTVIGSSSMILNLCFNAVFIFGLFGFPAMGISGAALATVLATAIQFVWTLAEAKKGGSIKIRLSYIVSVDQKIRQDFNRYTLPVVGNYFFWGGGVTIFSVIIGHLGNDAVAANSLANIVRNILGCVSKGVGTAGAILVGNELGKNQIELAKKYAKHSTVLAGMIGIVTCLIIVVMRPLILDFSHLTETATAYLSGMLRISSYYAIAGSVNNMVIGGIFCAGGKSKFGCICDGIVLWLIIIPAASLAAFYFHLPVLPVYFILCLDECIKVPVVFWYYRKYTWAQNLTEQ</sequence>
<dbReference type="InterPro" id="IPR047135">
    <property type="entry name" value="YsiQ"/>
</dbReference>
<feature type="transmembrane region" description="Helical" evidence="7">
    <location>
        <begin position="396"/>
        <end position="414"/>
    </location>
</feature>
<feature type="transmembrane region" description="Helical" evidence="7">
    <location>
        <begin position="251"/>
        <end position="269"/>
    </location>
</feature>
<evidence type="ECO:0000256" key="3">
    <source>
        <dbReference type="ARBA" id="ARBA00022475"/>
    </source>
</evidence>
<evidence type="ECO:0000313" key="9">
    <source>
        <dbReference type="Proteomes" id="UP000446348"/>
    </source>
</evidence>
<keyword evidence="6 7" id="KW-0472">Membrane</keyword>
<evidence type="ECO:0000256" key="7">
    <source>
        <dbReference type="SAM" id="Phobius"/>
    </source>
</evidence>
<feature type="transmembrane region" description="Helical" evidence="7">
    <location>
        <begin position="12"/>
        <end position="33"/>
    </location>
</feature>
<keyword evidence="5 7" id="KW-1133">Transmembrane helix</keyword>
<dbReference type="OrthoDB" id="9780160at2"/>
<feature type="transmembrane region" description="Helical" evidence="7">
    <location>
        <begin position="91"/>
        <end position="114"/>
    </location>
</feature>